<dbReference type="HOGENOM" id="CLU_607276_0_0_1"/>
<reference evidence="4" key="3">
    <citation type="submission" date="2015-06" db="UniProtKB">
        <authorList>
            <consortium name="EnsemblMetazoa"/>
        </authorList>
    </citation>
    <scope>IDENTIFICATION</scope>
</reference>
<evidence type="ECO:0000259" key="2">
    <source>
        <dbReference type="PROSITE" id="PS50835"/>
    </source>
</evidence>
<organism evidence="3">
    <name type="scientific">Capitella teleta</name>
    <name type="common">Polychaete worm</name>
    <dbReference type="NCBI Taxonomy" id="283909"/>
    <lineage>
        <taxon>Eukaryota</taxon>
        <taxon>Metazoa</taxon>
        <taxon>Spiralia</taxon>
        <taxon>Lophotrochozoa</taxon>
        <taxon>Annelida</taxon>
        <taxon>Polychaeta</taxon>
        <taxon>Sedentaria</taxon>
        <taxon>Scolecida</taxon>
        <taxon>Capitellidae</taxon>
        <taxon>Capitella</taxon>
    </lineage>
</organism>
<feature type="transmembrane region" description="Helical" evidence="1">
    <location>
        <begin position="416"/>
        <end position="441"/>
    </location>
</feature>
<protein>
    <recommendedName>
        <fullName evidence="2">Ig-like domain-containing protein</fullName>
    </recommendedName>
</protein>
<keyword evidence="1" id="KW-0472">Membrane</keyword>
<dbReference type="AlphaFoldDB" id="R7V3J8"/>
<dbReference type="InterPro" id="IPR003599">
    <property type="entry name" value="Ig_sub"/>
</dbReference>
<reference evidence="3 5" key="2">
    <citation type="journal article" date="2013" name="Nature">
        <title>Insights into bilaterian evolution from three spiralian genomes.</title>
        <authorList>
            <person name="Simakov O."/>
            <person name="Marletaz F."/>
            <person name="Cho S.J."/>
            <person name="Edsinger-Gonzales E."/>
            <person name="Havlak P."/>
            <person name="Hellsten U."/>
            <person name="Kuo D.H."/>
            <person name="Larsson T."/>
            <person name="Lv J."/>
            <person name="Arendt D."/>
            <person name="Savage R."/>
            <person name="Osoegawa K."/>
            <person name="de Jong P."/>
            <person name="Grimwood J."/>
            <person name="Chapman J.A."/>
            <person name="Shapiro H."/>
            <person name="Aerts A."/>
            <person name="Otillar R.P."/>
            <person name="Terry A.Y."/>
            <person name="Boore J.L."/>
            <person name="Grigoriev I.V."/>
            <person name="Lindberg D.R."/>
            <person name="Seaver E.C."/>
            <person name="Weisblat D.A."/>
            <person name="Putnam N.H."/>
            <person name="Rokhsar D.S."/>
        </authorList>
    </citation>
    <scope>NUCLEOTIDE SEQUENCE</scope>
    <source>
        <strain evidence="3 5">I ESC-2004</strain>
    </source>
</reference>
<dbReference type="Proteomes" id="UP000014760">
    <property type="component" value="Unassembled WGS sequence"/>
</dbReference>
<name>R7V3J8_CAPTE</name>
<evidence type="ECO:0000256" key="1">
    <source>
        <dbReference type="SAM" id="Phobius"/>
    </source>
</evidence>
<gene>
    <name evidence="3" type="ORF">CAPTEDRAFT_196513</name>
</gene>
<dbReference type="SMART" id="SM00409">
    <property type="entry name" value="IG"/>
    <property type="match status" value="1"/>
</dbReference>
<sequence length="451" mass="50555">MTNRSVGHSEWNLRASWLPLKNPIISHFSIEDHRENSSLHSHNLVFSFLMPRAVSLIIIFSSTLSVFVKLVMGTDILADLIAQLPDSDDKPSVELVSERDPKLYDFMRAGMDIKRTVFPTEGQDTELHCDNGKETMEFDEFKFFWRKDNVTFTIDGSKYILAVGGKLTIRNTTTSDSGLYSCVIMSADDTFKKIMPPYKLTVLQAPKAAKIYKAVYDIEGVCSNTPFESGWQNKLKVLKVRLCGKRKNCAYVIKNSCEKGYSDRMERAIEVTHSGTEQKQTTNCNIICEQSHIRHQLSKDDQLISRLLNGRTLYGRAALPEPVRYKSHFIHECAAGHGLYRDVICLPCPPGMTQDPASAHCSTCASGFTTYSYGSASCTRILPGLEEKLGKVDDSKEDKEKVPFKTRLKGLSSTTIIFIFLGMGAGVAVFAFVATTLLSLIKCRRQRKVKP</sequence>
<accession>R7V3J8</accession>
<proteinExistence type="predicted"/>
<dbReference type="EMBL" id="KB295236">
    <property type="protein sequence ID" value="ELU13423.1"/>
    <property type="molecule type" value="Genomic_DNA"/>
</dbReference>
<dbReference type="InterPro" id="IPR013783">
    <property type="entry name" value="Ig-like_fold"/>
</dbReference>
<keyword evidence="5" id="KW-1185">Reference proteome</keyword>
<dbReference type="PROSITE" id="PS50835">
    <property type="entry name" value="IG_LIKE"/>
    <property type="match status" value="1"/>
</dbReference>
<dbReference type="InterPro" id="IPR007110">
    <property type="entry name" value="Ig-like_dom"/>
</dbReference>
<keyword evidence="1" id="KW-1133">Transmembrane helix</keyword>
<dbReference type="SUPFAM" id="SSF48726">
    <property type="entry name" value="Immunoglobulin"/>
    <property type="match status" value="1"/>
</dbReference>
<dbReference type="EMBL" id="AMQN01005150">
    <property type="status" value="NOT_ANNOTATED_CDS"/>
    <property type="molecule type" value="Genomic_DNA"/>
</dbReference>
<dbReference type="Gene3D" id="2.60.40.10">
    <property type="entry name" value="Immunoglobulins"/>
    <property type="match status" value="1"/>
</dbReference>
<evidence type="ECO:0000313" key="4">
    <source>
        <dbReference type="EnsemblMetazoa" id="CapteP196513"/>
    </source>
</evidence>
<dbReference type="EnsemblMetazoa" id="CapteT196513">
    <property type="protein sequence ID" value="CapteP196513"/>
    <property type="gene ID" value="CapteG196513"/>
</dbReference>
<reference evidence="5" key="1">
    <citation type="submission" date="2012-12" db="EMBL/GenBank/DDBJ databases">
        <authorList>
            <person name="Hellsten U."/>
            <person name="Grimwood J."/>
            <person name="Chapman J.A."/>
            <person name="Shapiro H."/>
            <person name="Aerts A."/>
            <person name="Otillar R.P."/>
            <person name="Terry A.Y."/>
            <person name="Boore J.L."/>
            <person name="Simakov O."/>
            <person name="Marletaz F."/>
            <person name="Cho S.-J."/>
            <person name="Edsinger-Gonzales E."/>
            <person name="Havlak P."/>
            <person name="Kuo D.-H."/>
            <person name="Larsson T."/>
            <person name="Lv J."/>
            <person name="Arendt D."/>
            <person name="Savage R."/>
            <person name="Osoegawa K."/>
            <person name="de Jong P."/>
            <person name="Lindberg D.R."/>
            <person name="Seaver E.C."/>
            <person name="Weisblat D.A."/>
            <person name="Putnam N.H."/>
            <person name="Grigoriev I.V."/>
            <person name="Rokhsar D.S."/>
        </authorList>
    </citation>
    <scope>NUCLEOTIDE SEQUENCE</scope>
    <source>
        <strain evidence="5">I ESC-2004</strain>
    </source>
</reference>
<feature type="domain" description="Ig-like" evidence="2">
    <location>
        <begin position="101"/>
        <end position="192"/>
    </location>
</feature>
<evidence type="ECO:0000313" key="5">
    <source>
        <dbReference type="Proteomes" id="UP000014760"/>
    </source>
</evidence>
<keyword evidence="1" id="KW-0812">Transmembrane</keyword>
<dbReference type="InterPro" id="IPR036179">
    <property type="entry name" value="Ig-like_dom_sf"/>
</dbReference>
<evidence type="ECO:0000313" key="3">
    <source>
        <dbReference type="EMBL" id="ELU13423.1"/>
    </source>
</evidence>